<dbReference type="EC" id="2.7.13.3" evidence="2"/>
<evidence type="ECO:0000256" key="1">
    <source>
        <dbReference type="ARBA" id="ARBA00000085"/>
    </source>
</evidence>
<dbReference type="Gene3D" id="1.10.287.130">
    <property type="match status" value="1"/>
</dbReference>
<dbReference type="SMART" id="SM00388">
    <property type="entry name" value="HisKA"/>
    <property type="match status" value="1"/>
</dbReference>
<evidence type="ECO:0000313" key="7">
    <source>
        <dbReference type="Proteomes" id="UP000234950"/>
    </source>
</evidence>
<dbReference type="InterPro" id="IPR036097">
    <property type="entry name" value="HisK_dim/P_sf"/>
</dbReference>
<name>A0A2N5HSY6_9BACI</name>
<evidence type="ECO:0000256" key="3">
    <source>
        <dbReference type="ARBA" id="ARBA00022777"/>
    </source>
</evidence>
<dbReference type="InterPro" id="IPR003661">
    <property type="entry name" value="HisK_dim/P_dom"/>
</dbReference>
<comment type="catalytic activity">
    <reaction evidence="1">
        <text>ATP + protein L-histidine = ADP + protein N-phospho-L-histidine.</text>
        <dbReference type="EC" id="2.7.13.3"/>
    </reaction>
</comment>
<accession>A0A2N5HSY6</accession>
<dbReference type="OrthoDB" id="9815750at2"/>
<dbReference type="EMBL" id="PGVE01000017">
    <property type="protein sequence ID" value="PLS08636.1"/>
    <property type="molecule type" value="Genomic_DNA"/>
</dbReference>
<dbReference type="Pfam" id="PF00512">
    <property type="entry name" value="HisKA"/>
    <property type="match status" value="1"/>
</dbReference>
<keyword evidence="7" id="KW-1185">Reference proteome</keyword>
<proteinExistence type="predicted"/>
<evidence type="ECO:0000256" key="2">
    <source>
        <dbReference type="ARBA" id="ARBA00012438"/>
    </source>
</evidence>
<evidence type="ECO:0000313" key="6">
    <source>
        <dbReference type="EMBL" id="PLS08636.1"/>
    </source>
</evidence>
<organism evidence="6 7">
    <name type="scientific">Neobacillus cucumis</name>
    <dbReference type="NCBI Taxonomy" id="1740721"/>
    <lineage>
        <taxon>Bacteria</taxon>
        <taxon>Bacillati</taxon>
        <taxon>Bacillota</taxon>
        <taxon>Bacilli</taxon>
        <taxon>Bacillales</taxon>
        <taxon>Bacillaceae</taxon>
        <taxon>Neobacillus</taxon>
    </lineage>
</organism>
<feature type="domain" description="Signal transduction histidine kinase dimerisation/phosphoacceptor" evidence="5">
    <location>
        <begin position="1"/>
        <end position="61"/>
    </location>
</feature>
<dbReference type="AlphaFoldDB" id="A0A2N5HSY6"/>
<gene>
    <name evidence="6" type="ORF">CVD27_03450</name>
</gene>
<dbReference type="SUPFAM" id="SSF47384">
    <property type="entry name" value="Homodimeric domain of signal transducing histidine kinase"/>
    <property type="match status" value="1"/>
</dbReference>
<evidence type="ECO:0000259" key="5">
    <source>
        <dbReference type="SMART" id="SM00388"/>
    </source>
</evidence>
<sequence>MGEISTGLAHEIKNPLTAVKGFIQLLSENHYHHYLDIISSELEKALSTINNLLHVAKPELENEPSTSLNLCSELESLLFLFKDQFYRVEIEKRFYDKEQNIIGRKNLILKA</sequence>
<dbReference type="GO" id="GO:0000155">
    <property type="term" value="F:phosphorelay sensor kinase activity"/>
    <property type="evidence" value="ECO:0007669"/>
    <property type="project" value="InterPro"/>
</dbReference>
<protein>
    <recommendedName>
        <fullName evidence="2">histidine kinase</fullName>
        <ecNumber evidence="2">2.7.13.3</ecNumber>
    </recommendedName>
</protein>
<evidence type="ECO:0000256" key="4">
    <source>
        <dbReference type="ARBA" id="ARBA00023012"/>
    </source>
</evidence>
<comment type="caution">
    <text evidence="6">The sequence shown here is derived from an EMBL/GenBank/DDBJ whole genome shotgun (WGS) entry which is preliminary data.</text>
</comment>
<dbReference type="CDD" id="cd00082">
    <property type="entry name" value="HisKA"/>
    <property type="match status" value="1"/>
</dbReference>
<dbReference type="Proteomes" id="UP000234950">
    <property type="component" value="Unassembled WGS sequence"/>
</dbReference>
<keyword evidence="3" id="KW-0808">Transferase</keyword>
<keyword evidence="3" id="KW-0418">Kinase</keyword>
<keyword evidence="4" id="KW-0902">Two-component regulatory system</keyword>
<reference evidence="6 7" key="1">
    <citation type="submission" date="2017-11" db="EMBL/GenBank/DDBJ databases">
        <title>Comparitive Functional Genomics of Dry Heat Resistant strains isolated from the Viking Spacecraft.</title>
        <authorList>
            <person name="Seuylemezian A."/>
            <person name="Cooper K."/>
            <person name="Vaishampayan P."/>
        </authorList>
    </citation>
    <scope>NUCLEOTIDE SEQUENCE [LARGE SCALE GENOMIC DNA]</scope>
    <source>
        <strain evidence="6 7">V32-6</strain>
    </source>
</reference>